<evidence type="ECO:0000256" key="8">
    <source>
        <dbReference type="PIRSR" id="PIRSR606262-1"/>
    </source>
</evidence>
<feature type="domain" description="CMP/dCMP-type deaminase" evidence="13">
    <location>
        <begin position="1"/>
        <end position="124"/>
    </location>
</feature>
<dbReference type="Pfam" id="PF00383">
    <property type="entry name" value="dCMP_cyt_deam_1"/>
    <property type="match status" value="1"/>
</dbReference>
<evidence type="ECO:0000256" key="2">
    <source>
        <dbReference type="ARBA" id="ARBA00012783"/>
    </source>
</evidence>
<feature type="binding site" evidence="9">
    <location>
        <begin position="38"/>
        <end position="44"/>
    </location>
    <ligand>
        <name>substrate</name>
    </ligand>
</feature>
<sequence>MLIEQAEMAQQNAYSPYSKFRVGAALLNKDGQFFRGANVENASYGATICAERSALCSAIGAIGSAKFCPMAICVVTDLNEPGAPCGICRQTLVEFGDMLVLLYSRPTKKLRRRSEDQLKSGGVVVIMNLMITLLLNIVHALLQLFLFVVTGGRRNILKVQRQHLADEKRSEMGDQQQQQQQQQQKASELYNKFSVLGEHRLSVNFPQQPNTNTYYSNPQYSVHTRDWGIHFLLETDLDANPVTAEVTFWQWYRSKQIHILQKSVKVFPQSGAHLQLQCNAGSNSAPSDGFFNVLIRLLEKKEQKIVENPCPPCDVDDEFVLKVGLEQFTVSKHYLMSVSPVFHKMFSVDMLERAQGEVNLEETNAEEFSAFLEAISPKLAHPNPSTVMGLLKLADRFQVDSLRNRCEVHLINCVEMSLIERLLCSEVYRLEKLKNYILKSLSGVGMREFYEENQAALNLLSKDLLIQLTVRICASFKIDRSALCNNCAKNLNE</sequence>
<dbReference type="PANTHER" id="PTHR22744:SF14">
    <property type="entry name" value="BTB DOMAIN-CONTAINING PROTEIN-RELATED"/>
    <property type="match status" value="1"/>
</dbReference>
<dbReference type="Gene3D" id="3.40.140.10">
    <property type="entry name" value="Cytidine Deaminase, domain 2"/>
    <property type="match status" value="1"/>
</dbReference>
<dbReference type="SUPFAM" id="SSF53927">
    <property type="entry name" value="Cytidine deaminase-like"/>
    <property type="match status" value="1"/>
</dbReference>
<dbReference type="WBParaSite" id="Gr19_v10_g4748.t2">
    <property type="protein sequence ID" value="Gr19_v10_g4748.t2"/>
    <property type="gene ID" value="Gr19_v10_g4748"/>
</dbReference>
<feature type="domain" description="BTB" evidence="12">
    <location>
        <begin position="317"/>
        <end position="375"/>
    </location>
</feature>
<dbReference type="CDD" id="cd18186">
    <property type="entry name" value="BTB_POZ_ZBTB_KLHL-like"/>
    <property type="match status" value="1"/>
</dbReference>
<dbReference type="GO" id="GO:0008270">
    <property type="term" value="F:zinc ion binding"/>
    <property type="evidence" value="ECO:0007669"/>
    <property type="project" value="InterPro"/>
</dbReference>
<evidence type="ECO:0000256" key="11">
    <source>
        <dbReference type="SAM" id="Phobius"/>
    </source>
</evidence>
<dbReference type="CDD" id="cd01283">
    <property type="entry name" value="cytidine_deaminase"/>
    <property type="match status" value="1"/>
</dbReference>
<proteinExistence type="predicted"/>
<dbReference type="InterPro" id="IPR016192">
    <property type="entry name" value="APOBEC/CMP_deaminase_Zn-bd"/>
</dbReference>
<dbReference type="InterPro" id="IPR002125">
    <property type="entry name" value="CMP_dCMP_dom"/>
</dbReference>
<keyword evidence="5 10" id="KW-0862">Zinc</keyword>
<dbReference type="PANTHER" id="PTHR22744">
    <property type="entry name" value="HELIX LOOP HELIX PROTEIN 21-RELATED"/>
    <property type="match status" value="1"/>
</dbReference>
<dbReference type="AlphaFoldDB" id="A0A914HXQ6"/>
<reference evidence="15" key="1">
    <citation type="submission" date="2022-11" db="UniProtKB">
        <authorList>
            <consortium name="WormBaseParasite"/>
        </authorList>
    </citation>
    <scope>IDENTIFICATION</scope>
</reference>
<keyword evidence="11" id="KW-0472">Membrane</keyword>
<dbReference type="InterPro" id="IPR011333">
    <property type="entry name" value="SKP1/BTB/POZ_sf"/>
</dbReference>
<evidence type="ECO:0000256" key="3">
    <source>
        <dbReference type="ARBA" id="ARBA00022723"/>
    </source>
</evidence>
<evidence type="ECO:0000259" key="13">
    <source>
        <dbReference type="PROSITE" id="PS51747"/>
    </source>
</evidence>
<comment type="cofactor">
    <cofactor evidence="10">
        <name>Zn(2+)</name>
        <dbReference type="ChEBI" id="CHEBI:29105"/>
    </cofactor>
</comment>
<dbReference type="Proteomes" id="UP000887572">
    <property type="component" value="Unplaced"/>
</dbReference>
<evidence type="ECO:0000256" key="5">
    <source>
        <dbReference type="ARBA" id="ARBA00022833"/>
    </source>
</evidence>
<feature type="binding site" evidence="10">
    <location>
        <position position="49"/>
    </location>
    <ligand>
        <name>Zn(2+)</name>
        <dbReference type="ChEBI" id="CHEBI:29105"/>
        <note>catalytic</note>
    </ligand>
</feature>
<feature type="active site" description="Proton donor" evidence="8">
    <location>
        <position position="51"/>
    </location>
</feature>
<evidence type="ECO:0000256" key="6">
    <source>
        <dbReference type="ARBA" id="ARBA00032005"/>
    </source>
</evidence>
<comment type="catalytic activity">
    <reaction evidence="7">
        <text>cytidine + H2O + H(+) = uridine + NH4(+)</text>
        <dbReference type="Rhea" id="RHEA:16069"/>
        <dbReference type="ChEBI" id="CHEBI:15377"/>
        <dbReference type="ChEBI" id="CHEBI:15378"/>
        <dbReference type="ChEBI" id="CHEBI:16704"/>
        <dbReference type="ChEBI" id="CHEBI:17562"/>
        <dbReference type="ChEBI" id="CHEBI:28938"/>
        <dbReference type="EC" id="3.5.4.5"/>
    </reaction>
</comment>
<feature type="transmembrane region" description="Helical" evidence="11">
    <location>
        <begin position="121"/>
        <end position="149"/>
    </location>
</feature>
<dbReference type="InterPro" id="IPR016193">
    <property type="entry name" value="Cytidine_deaminase-like"/>
</dbReference>
<evidence type="ECO:0000259" key="12">
    <source>
        <dbReference type="PROSITE" id="PS50097"/>
    </source>
</evidence>
<keyword evidence="4" id="KW-0378">Hydrolase</keyword>
<dbReference type="InterPro" id="IPR000210">
    <property type="entry name" value="BTB/POZ_dom"/>
</dbReference>
<organism evidence="14 15">
    <name type="scientific">Globodera rostochiensis</name>
    <name type="common">Golden nematode worm</name>
    <name type="synonym">Heterodera rostochiensis</name>
    <dbReference type="NCBI Taxonomy" id="31243"/>
    <lineage>
        <taxon>Eukaryota</taxon>
        <taxon>Metazoa</taxon>
        <taxon>Ecdysozoa</taxon>
        <taxon>Nematoda</taxon>
        <taxon>Chromadorea</taxon>
        <taxon>Rhabditida</taxon>
        <taxon>Tylenchina</taxon>
        <taxon>Tylenchomorpha</taxon>
        <taxon>Tylenchoidea</taxon>
        <taxon>Heteroderidae</taxon>
        <taxon>Heteroderinae</taxon>
        <taxon>Globodera</taxon>
    </lineage>
</organism>
<feature type="binding site" evidence="10">
    <location>
        <position position="88"/>
    </location>
    <ligand>
        <name>Zn(2+)</name>
        <dbReference type="ChEBI" id="CHEBI:29105"/>
        <note>catalytic</note>
    </ligand>
</feature>
<feature type="binding site" evidence="10">
    <location>
        <position position="85"/>
    </location>
    <ligand>
        <name>Zn(2+)</name>
        <dbReference type="ChEBI" id="CHEBI:29105"/>
        <note>catalytic</note>
    </ligand>
</feature>
<keyword evidence="3 10" id="KW-0479">Metal-binding</keyword>
<name>A0A914HXQ6_GLORO</name>
<keyword evidence="11" id="KW-1133">Transmembrane helix</keyword>
<evidence type="ECO:0000256" key="9">
    <source>
        <dbReference type="PIRSR" id="PIRSR606262-2"/>
    </source>
</evidence>
<dbReference type="PROSITE" id="PS51747">
    <property type="entry name" value="CYT_DCMP_DEAMINASES_2"/>
    <property type="match status" value="1"/>
</dbReference>
<evidence type="ECO:0000256" key="1">
    <source>
        <dbReference type="ARBA" id="ARBA00003949"/>
    </source>
</evidence>
<dbReference type="EC" id="3.5.4.5" evidence="2"/>
<evidence type="ECO:0000313" key="14">
    <source>
        <dbReference type="Proteomes" id="UP000887572"/>
    </source>
</evidence>
<dbReference type="SMART" id="SM00225">
    <property type="entry name" value="BTB"/>
    <property type="match status" value="1"/>
</dbReference>
<evidence type="ECO:0000256" key="7">
    <source>
        <dbReference type="ARBA" id="ARBA00049558"/>
    </source>
</evidence>
<dbReference type="Pfam" id="PF00651">
    <property type="entry name" value="BTB"/>
    <property type="match status" value="1"/>
</dbReference>
<protein>
    <recommendedName>
        <fullName evidence="2">cytidine deaminase</fullName>
        <ecNumber evidence="2">3.5.4.5</ecNumber>
    </recommendedName>
    <alternativeName>
        <fullName evidence="6">Cytidine aminohydrolase</fullName>
    </alternativeName>
</protein>
<dbReference type="SUPFAM" id="SSF54695">
    <property type="entry name" value="POZ domain"/>
    <property type="match status" value="1"/>
</dbReference>
<comment type="function">
    <text evidence="1">This enzyme scavenges exogenous and endogenous cytidine and 2'-deoxycytidine for UMP synthesis.</text>
</comment>
<evidence type="ECO:0000313" key="15">
    <source>
        <dbReference type="WBParaSite" id="Gr19_v10_g4748.t2"/>
    </source>
</evidence>
<keyword evidence="14" id="KW-1185">Reference proteome</keyword>
<dbReference type="InterPro" id="IPR006262">
    <property type="entry name" value="Cyt_deam_tetra"/>
</dbReference>
<dbReference type="PROSITE" id="PS50097">
    <property type="entry name" value="BTB"/>
    <property type="match status" value="1"/>
</dbReference>
<dbReference type="Gene3D" id="3.30.710.10">
    <property type="entry name" value="Potassium Channel Kv1.1, Chain A"/>
    <property type="match status" value="1"/>
</dbReference>
<dbReference type="NCBIfam" id="NF004064">
    <property type="entry name" value="PRK05578.1"/>
    <property type="match status" value="1"/>
</dbReference>
<evidence type="ECO:0000256" key="4">
    <source>
        <dbReference type="ARBA" id="ARBA00022801"/>
    </source>
</evidence>
<dbReference type="NCBIfam" id="TIGR01354">
    <property type="entry name" value="cyt_deam_tetra"/>
    <property type="match status" value="1"/>
</dbReference>
<accession>A0A914HXQ6</accession>
<dbReference type="PROSITE" id="PS00903">
    <property type="entry name" value="CYT_DCMP_DEAMINASES_1"/>
    <property type="match status" value="1"/>
</dbReference>
<evidence type="ECO:0000256" key="10">
    <source>
        <dbReference type="PIRSR" id="PIRSR606262-3"/>
    </source>
</evidence>
<dbReference type="GO" id="GO:0004126">
    <property type="term" value="F:cytidine deaminase activity"/>
    <property type="evidence" value="ECO:0007669"/>
    <property type="project" value="UniProtKB-EC"/>
</dbReference>
<keyword evidence="11" id="KW-0812">Transmembrane</keyword>